<gene>
    <name evidence="2" type="ORF">NC653_025077</name>
</gene>
<keyword evidence="1" id="KW-0472">Membrane</keyword>
<accession>A0AAD6MAP8</accession>
<feature type="transmembrane region" description="Helical" evidence="1">
    <location>
        <begin position="40"/>
        <end position="59"/>
    </location>
</feature>
<keyword evidence="1" id="KW-1133">Transmembrane helix</keyword>
<proteinExistence type="predicted"/>
<protein>
    <submittedName>
        <fullName evidence="2">Uncharacterized protein</fullName>
    </submittedName>
</protein>
<sequence length="60" mass="6824">MPTYLIGFSTEIKAVNVESHRNKKSRVENVYRMSTRSLKFSNFLLGFGIAVYVQVGLGIR</sequence>
<keyword evidence="3" id="KW-1185">Reference proteome</keyword>
<name>A0AAD6MAP8_9ROSI</name>
<dbReference type="EMBL" id="JAQIZT010000010">
    <property type="protein sequence ID" value="KAJ6981867.1"/>
    <property type="molecule type" value="Genomic_DNA"/>
</dbReference>
<keyword evidence="1" id="KW-0812">Transmembrane</keyword>
<evidence type="ECO:0000256" key="1">
    <source>
        <dbReference type="SAM" id="Phobius"/>
    </source>
</evidence>
<reference evidence="2" key="1">
    <citation type="journal article" date="2023" name="Mol. Ecol. Resour.">
        <title>Chromosome-level genome assembly of a triploid poplar Populus alba 'Berolinensis'.</title>
        <authorList>
            <person name="Chen S."/>
            <person name="Yu Y."/>
            <person name="Wang X."/>
            <person name="Wang S."/>
            <person name="Zhang T."/>
            <person name="Zhou Y."/>
            <person name="He R."/>
            <person name="Meng N."/>
            <person name="Wang Y."/>
            <person name="Liu W."/>
            <person name="Liu Z."/>
            <person name="Liu J."/>
            <person name="Guo Q."/>
            <person name="Huang H."/>
            <person name="Sederoff R.R."/>
            <person name="Wang G."/>
            <person name="Qu G."/>
            <person name="Chen S."/>
        </authorList>
    </citation>
    <scope>NUCLEOTIDE SEQUENCE</scope>
    <source>
        <strain evidence="2">SC-2020</strain>
    </source>
</reference>
<comment type="caution">
    <text evidence="2">The sequence shown here is derived from an EMBL/GenBank/DDBJ whole genome shotgun (WGS) entry which is preliminary data.</text>
</comment>
<organism evidence="2 3">
    <name type="scientific">Populus alba x Populus x berolinensis</name>
    <dbReference type="NCBI Taxonomy" id="444605"/>
    <lineage>
        <taxon>Eukaryota</taxon>
        <taxon>Viridiplantae</taxon>
        <taxon>Streptophyta</taxon>
        <taxon>Embryophyta</taxon>
        <taxon>Tracheophyta</taxon>
        <taxon>Spermatophyta</taxon>
        <taxon>Magnoliopsida</taxon>
        <taxon>eudicotyledons</taxon>
        <taxon>Gunneridae</taxon>
        <taxon>Pentapetalae</taxon>
        <taxon>rosids</taxon>
        <taxon>fabids</taxon>
        <taxon>Malpighiales</taxon>
        <taxon>Salicaceae</taxon>
        <taxon>Saliceae</taxon>
        <taxon>Populus</taxon>
    </lineage>
</organism>
<dbReference type="AlphaFoldDB" id="A0AAD6MAP8"/>
<dbReference type="Proteomes" id="UP001164929">
    <property type="component" value="Chromosome 10"/>
</dbReference>
<evidence type="ECO:0000313" key="2">
    <source>
        <dbReference type="EMBL" id="KAJ6981867.1"/>
    </source>
</evidence>
<evidence type="ECO:0000313" key="3">
    <source>
        <dbReference type="Proteomes" id="UP001164929"/>
    </source>
</evidence>